<dbReference type="EMBL" id="MN740452">
    <property type="protein sequence ID" value="QHU27200.1"/>
    <property type="molecule type" value="Genomic_DNA"/>
</dbReference>
<reference evidence="1" key="1">
    <citation type="journal article" date="2020" name="Nature">
        <title>Giant virus diversity and host interactions through global metagenomics.</title>
        <authorList>
            <person name="Schulz F."/>
            <person name="Roux S."/>
            <person name="Paez-Espino D."/>
            <person name="Jungbluth S."/>
            <person name="Walsh D.A."/>
            <person name="Denef V.J."/>
            <person name="McMahon K.D."/>
            <person name="Konstantinidis K.T."/>
            <person name="Eloe-Fadrosh E.A."/>
            <person name="Kyrpides N.C."/>
            <person name="Woyke T."/>
        </authorList>
    </citation>
    <scope>NUCLEOTIDE SEQUENCE</scope>
    <source>
        <strain evidence="1">GVMAG-M-3300027763-16</strain>
    </source>
</reference>
<evidence type="ECO:0000313" key="1">
    <source>
        <dbReference type="EMBL" id="QHU27200.1"/>
    </source>
</evidence>
<sequence length="69" mass="8327">MSAPRYMMEAEFEPEGYMYEEYDNQEADDDAYYYSKYGMSECTVCMGGSYIRKVYIDTQDYEEETDYDF</sequence>
<accession>A0A6C0LA71</accession>
<name>A0A6C0LA71_9ZZZZ</name>
<protein>
    <submittedName>
        <fullName evidence="1">Uncharacterized protein</fullName>
    </submittedName>
</protein>
<dbReference type="AlphaFoldDB" id="A0A6C0LA71"/>
<organism evidence="1">
    <name type="scientific">viral metagenome</name>
    <dbReference type="NCBI Taxonomy" id="1070528"/>
    <lineage>
        <taxon>unclassified sequences</taxon>
        <taxon>metagenomes</taxon>
        <taxon>organismal metagenomes</taxon>
    </lineage>
</organism>
<proteinExistence type="predicted"/>